<evidence type="ECO:0000259" key="3">
    <source>
        <dbReference type="PROSITE" id="PS50240"/>
    </source>
</evidence>
<evidence type="ECO:0000256" key="2">
    <source>
        <dbReference type="RuleBase" id="RU363034"/>
    </source>
</evidence>
<dbReference type="InterPro" id="IPR033116">
    <property type="entry name" value="TRYPSIN_SER"/>
</dbReference>
<dbReference type="Gene3D" id="2.40.10.10">
    <property type="entry name" value="Trypsin-like serine proteases"/>
    <property type="match status" value="1"/>
</dbReference>
<dbReference type="InterPro" id="IPR018114">
    <property type="entry name" value="TRYPSIN_HIS"/>
</dbReference>
<dbReference type="AlphaFoldDB" id="A0A0B9FT70"/>
<dbReference type="PROSITE" id="PS50240">
    <property type="entry name" value="TRYPSIN_DOM"/>
    <property type="match status" value="1"/>
</dbReference>
<dbReference type="InterPro" id="IPR001314">
    <property type="entry name" value="Peptidase_S1A"/>
</dbReference>
<dbReference type="CDD" id="cd00190">
    <property type="entry name" value="Tryp_SPc"/>
    <property type="match status" value="1"/>
</dbReference>
<dbReference type="InterPro" id="IPR001254">
    <property type="entry name" value="Trypsin_dom"/>
</dbReference>
<evidence type="ECO:0000313" key="5">
    <source>
        <dbReference type="Proteomes" id="UP000031278"/>
    </source>
</evidence>
<dbReference type="PANTHER" id="PTHR24256">
    <property type="entry name" value="TRYPTASE-RELATED"/>
    <property type="match status" value="1"/>
</dbReference>
<dbReference type="PROSITE" id="PS00135">
    <property type="entry name" value="TRYPSIN_SER"/>
    <property type="match status" value="1"/>
</dbReference>
<dbReference type="EMBL" id="JWLZ01000214">
    <property type="protein sequence ID" value="KHT59194.1"/>
    <property type="molecule type" value="Genomic_DNA"/>
</dbReference>
<dbReference type="SUPFAM" id="SSF50494">
    <property type="entry name" value="Trypsin-like serine proteases"/>
    <property type="match status" value="1"/>
</dbReference>
<name>A0A0B9FT70_9GAMM</name>
<organism evidence="4 5">
    <name type="scientific">Photobacterium gaetbulicola</name>
    <dbReference type="NCBI Taxonomy" id="1295392"/>
    <lineage>
        <taxon>Bacteria</taxon>
        <taxon>Pseudomonadati</taxon>
        <taxon>Pseudomonadota</taxon>
        <taxon>Gammaproteobacteria</taxon>
        <taxon>Vibrionales</taxon>
        <taxon>Vibrionaceae</taxon>
        <taxon>Photobacterium</taxon>
    </lineage>
</organism>
<dbReference type="InterPro" id="IPR043504">
    <property type="entry name" value="Peptidase_S1_PA_chymotrypsin"/>
</dbReference>
<dbReference type="GO" id="GO:0004252">
    <property type="term" value="F:serine-type endopeptidase activity"/>
    <property type="evidence" value="ECO:0007669"/>
    <property type="project" value="InterPro"/>
</dbReference>
<gene>
    <name evidence="4" type="ORF">RJ45_24675</name>
</gene>
<keyword evidence="1" id="KW-1015">Disulfide bond</keyword>
<dbReference type="Pfam" id="PF00089">
    <property type="entry name" value="Trypsin"/>
    <property type="match status" value="1"/>
</dbReference>
<keyword evidence="2" id="KW-0720">Serine protease</keyword>
<dbReference type="SMART" id="SM00020">
    <property type="entry name" value="Tryp_SPc"/>
    <property type="match status" value="1"/>
</dbReference>
<dbReference type="InterPro" id="IPR009003">
    <property type="entry name" value="Peptidase_S1_PA"/>
</dbReference>
<dbReference type="InterPro" id="IPR051487">
    <property type="entry name" value="Ser/Thr_Proteases_Immune/Dev"/>
</dbReference>
<keyword evidence="2" id="KW-0645">Protease</keyword>
<dbReference type="Proteomes" id="UP000031278">
    <property type="component" value="Unassembled WGS sequence"/>
</dbReference>
<dbReference type="PROSITE" id="PS00134">
    <property type="entry name" value="TRYPSIN_HIS"/>
    <property type="match status" value="1"/>
</dbReference>
<proteinExistence type="predicted"/>
<comment type="caution">
    <text evidence="4">The sequence shown here is derived from an EMBL/GenBank/DDBJ whole genome shotgun (WGS) entry which is preliminary data.</text>
</comment>
<dbReference type="GO" id="GO:0006508">
    <property type="term" value="P:proteolysis"/>
    <property type="evidence" value="ECO:0007669"/>
    <property type="project" value="UniProtKB-KW"/>
</dbReference>
<dbReference type="FunFam" id="2.40.10.10:FF:000068">
    <property type="entry name" value="transmembrane protease serine 2"/>
    <property type="match status" value="1"/>
</dbReference>
<reference evidence="4 5" key="1">
    <citation type="submission" date="2014-12" db="EMBL/GenBank/DDBJ databases">
        <title>Genome sequencing of Photobacterium gaetbulicola AD005a.</title>
        <authorList>
            <person name="Adrian T.G.S."/>
            <person name="Chan K.G."/>
        </authorList>
    </citation>
    <scope>NUCLEOTIDE SEQUENCE [LARGE SCALE GENOMIC DNA]</scope>
    <source>
        <strain evidence="4 5">AD005a</strain>
    </source>
</reference>
<evidence type="ECO:0000256" key="1">
    <source>
        <dbReference type="ARBA" id="ARBA00023157"/>
    </source>
</evidence>
<keyword evidence="2" id="KW-0378">Hydrolase</keyword>
<evidence type="ECO:0000313" key="4">
    <source>
        <dbReference type="EMBL" id="KHT59194.1"/>
    </source>
</evidence>
<accession>A0A0B9FT70</accession>
<sequence>MLSWAMWLPFYVHSDDPVPQPKIIGGIESGSSEIPWQAYLNMTFGEGANERTFICGGVVISADVVLTAAHCMRNGLETAKPSRVKVWAGITSIFSAGSLNAVAVHEIVLHPQYNASRFANDMAIVKLSSPLPDNAQPIRLASADDQQRADEAFANGWVTNGERQPNLLVSGWGSTDASDASSGATRLRQTLLSGVPDNICDSMWGANINSSEYGIFLCAGSVSPTLGRDSCFGDSGGPLVWQDPLRAADSDFGLRLVGLVSFGEGCAGRLPGVYSEVASQRSWLESEIGQGALDQPMATFAVDPFLANYEGAGEVVDGGQSVASGGGNSGSSGGGLGLGGLALLVAVTWLRRRVMGQALSR</sequence>
<dbReference type="PRINTS" id="PR00722">
    <property type="entry name" value="CHYMOTRYPSIN"/>
</dbReference>
<feature type="domain" description="Peptidase S1" evidence="3">
    <location>
        <begin position="23"/>
        <end position="289"/>
    </location>
</feature>
<protein>
    <submittedName>
        <fullName evidence="4">Trypsin</fullName>
    </submittedName>
</protein>